<feature type="domain" description="MobA/VirD2-like nuclease" evidence="1">
    <location>
        <begin position="44"/>
        <end position="130"/>
    </location>
</feature>
<evidence type="ECO:0000313" key="3">
    <source>
        <dbReference type="Proteomes" id="UP000186469"/>
    </source>
</evidence>
<dbReference type="Pfam" id="PF03432">
    <property type="entry name" value="Relaxase"/>
    <property type="match status" value="1"/>
</dbReference>
<sequence length="467" mass="53123">MSLNIIPKPAVNRDLIKSSDYSQDLKHDGAKVPSDEYGKIMGGLNFSSNDRETQLIEMQAHLNLSVNKEAKPLQHLVFSYAGGIRPTRQQVVSHLKEYLQILGMPNAFALFDCHENTEHFHVHVLLDRLAKTPDAKGRYKISDSGEFKVTSREKRKNGKVIIRTRTDESICRQVAIARICKTEGWEPPNLTHDHLGKPILRINQKDTHSQPIISGERKSGKKSKQRQLAEVAKQIFDSAAIEHKDTGERFWAIADRMFAEKVIEITIKFFDDGKPGGIITGPDNRKCSFSKCGKKYSARSLIEKYGLPSNNDGACHNEYLLQPFEYKDLLTSEEIKKRLLPIFKNAKSWGSLIDTTTEFGKIKRSGGGLVFIFNNNSDTIKFSKISNKYSLSRLEKLFGQCPLPTTKFEAQEEYQAKLIEELIEQPETQQVRYIPTIPLLSQIKQQQFTKEYHYVAGILGKPEQPKQ</sequence>
<gene>
    <name evidence="2" type="ORF">SAMN02745728_02408</name>
</gene>
<protein>
    <recommendedName>
        <fullName evidence="1">MobA/VirD2-like nuclease domain-containing protein</fullName>
    </recommendedName>
</protein>
<feature type="non-terminal residue" evidence="2">
    <location>
        <position position="467"/>
    </location>
</feature>
<proteinExistence type="predicted"/>
<dbReference type="RefSeq" id="WP_143145582.1">
    <property type="nucleotide sequence ID" value="NZ_FRDI01000024.1"/>
</dbReference>
<dbReference type="Proteomes" id="UP000186469">
    <property type="component" value="Unassembled WGS sequence"/>
</dbReference>
<keyword evidence="3" id="KW-1185">Reference proteome</keyword>
<dbReference type="OrthoDB" id="279005at2"/>
<evidence type="ECO:0000313" key="2">
    <source>
        <dbReference type="EMBL" id="SHN73388.1"/>
    </source>
</evidence>
<dbReference type="InterPro" id="IPR005094">
    <property type="entry name" value="Endonuclease_MobA/VirD2"/>
</dbReference>
<evidence type="ECO:0000259" key="1">
    <source>
        <dbReference type="Pfam" id="PF03432"/>
    </source>
</evidence>
<name>A0A1M7TRU0_9BACT</name>
<accession>A0A1M7TRU0</accession>
<dbReference type="AlphaFoldDB" id="A0A1M7TRU0"/>
<reference evidence="2 3" key="1">
    <citation type="submission" date="2016-12" db="EMBL/GenBank/DDBJ databases">
        <authorList>
            <person name="Song W.-J."/>
            <person name="Kurnit D.M."/>
        </authorList>
    </citation>
    <scope>NUCLEOTIDE SEQUENCE [LARGE SCALE GENOMIC DNA]</scope>
    <source>
        <strain evidence="2 3">DSM 11393</strain>
    </source>
</reference>
<organism evidence="2 3">
    <name type="scientific">Desulfovibrio litoralis DSM 11393</name>
    <dbReference type="NCBI Taxonomy" id="1121455"/>
    <lineage>
        <taxon>Bacteria</taxon>
        <taxon>Pseudomonadati</taxon>
        <taxon>Thermodesulfobacteriota</taxon>
        <taxon>Desulfovibrionia</taxon>
        <taxon>Desulfovibrionales</taxon>
        <taxon>Desulfovibrionaceae</taxon>
        <taxon>Desulfovibrio</taxon>
    </lineage>
</organism>
<dbReference type="EMBL" id="FRDI01000024">
    <property type="protein sequence ID" value="SHN73388.1"/>
    <property type="molecule type" value="Genomic_DNA"/>
</dbReference>